<gene>
    <name evidence="1" type="ORF">RCOM_1947840</name>
</gene>
<dbReference type="Proteomes" id="UP000008311">
    <property type="component" value="Unassembled WGS sequence"/>
</dbReference>
<feature type="non-terminal residue" evidence="1">
    <location>
        <position position="1"/>
    </location>
</feature>
<reference evidence="2" key="1">
    <citation type="journal article" date="2010" name="Nat. Biotechnol.">
        <title>Draft genome sequence of the oilseed species Ricinus communis.</title>
        <authorList>
            <person name="Chan A.P."/>
            <person name="Crabtree J."/>
            <person name="Zhao Q."/>
            <person name="Lorenzi H."/>
            <person name="Orvis J."/>
            <person name="Puiu D."/>
            <person name="Melake-Berhan A."/>
            <person name="Jones K.M."/>
            <person name="Redman J."/>
            <person name="Chen G."/>
            <person name="Cahoon E.B."/>
            <person name="Gedil M."/>
            <person name="Stanke M."/>
            <person name="Haas B.J."/>
            <person name="Wortman J.R."/>
            <person name="Fraser-Liggett C.M."/>
            <person name="Ravel J."/>
            <person name="Rabinowicz P.D."/>
        </authorList>
    </citation>
    <scope>NUCLEOTIDE SEQUENCE [LARGE SCALE GENOMIC DNA]</scope>
    <source>
        <strain evidence="2">cv. Hale</strain>
    </source>
</reference>
<accession>B9THQ6</accession>
<dbReference type="AlphaFoldDB" id="B9THQ6"/>
<keyword evidence="2" id="KW-1185">Reference proteome</keyword>
<evidence type="ECO:0000313" key="1">
    <source>
        <dbReference type="EMBL" id="EEF24608.1"/>
    </source>
</evidence>
<organism evidence="1 2">
    <name type="scientific">Ricinus communis</name>
    <name type="common">Castor bean</name>
    <dbReference type="NCBI Taxonomy" id="3988"/>
    <lineage>
        <taxon>Eukaryota</taxon>
        <taxon>Viridiplantae</taxon>
        <taxon>Streptophyta</taxon>
        <taxon>Embryophyta</taxon>
        <taxon>Tracheophyta</taxon>
        <taxon>Spermatophyta</taxon>
        <taxon>Magnoliopsida</taxon>
        <taxon>eudicotyledons</taxon>
        <taxon>Gunneridae</taxon>
        <taxon>Pentapetalae</taxon>
        <taxon>rosids</taxon>
        <taxon>fabids</taxon>
        <taxon>Malpighiales</taxon>
        <taxon>Euphorbiaceae</taxon>
        <taxon>Acalyphoideae</taxon>
        <taxon>Acalypheae</taxon>
        <taxon>Ricinus</taxon>
    </lineage>
</organism>
<name>B9THQ6_RICCO</name>
<dbReference type="InParanoid" id="B9THQ6"/>
<dbReference type="EMBL" id="EQ981769">
    <property type="protein sequence ID" value="EEF24608.1"/>
    <property type="molecule type" value="Genomic_DNA"/>
</dbReference>
<sequence>YCQSVRVQNPKYVQETENRVYRSVEDLGLTGDPVGRDQFAHLMAGNFNVRRGRSATTKSVFVVRSGDVTGHAFQERVVIGGYSDLPAIAMGVSRDSRQILGMNRKRRARQQCCQNPGNRKVARHGVSPTKSPGWSCGCSSQITSTHVTAIDRSQREPILRRVAACRSGTEDRLRPYRQT</sequence>
<evidence type="ECO:0000313" key="2">
    <source>
        <dbReference type="Proteomes" id="UP000008311"/>
    </source>
</evidence>
<proteinExistence type="predicted"/>
<protein>
    <submittedName>
        <fullName evidence="1">Uncharacterized protein</fullName>
    </submittedName>
</protein>